<dbReference type="OrthoDB" id="2195155at2"/>
<sequence>MSEYKRLHPIAAVWTVLKQLREMIFPILVFLFLGRGKDSTFWDSFPFFVSVLSIIFILVSGIIKWKRFTYRIEDGELRIEYGLFVKKKRYIPLERIQSLDFSEGILHRPFGLVRVQIETAGGNEKNHAEGELTAIKKEEALWLEKTIQKEKQGTADHPGDQEEIKTEAVVHHVSNSELLLMAVTSGGVGVVLSAIAAFVFQFEEVIPYQKVFNQMNKAVHSSVILVVFAVFFGLLLAWLFSIVVTMLKYSRFTIRKTADDLIITRGLLEKKQLTIPLKRIQAIRIVENIARQPFGFATVYIDSAGGSVKEADSASVMVLPIIKKKKIPMLAEQFFPDYQMEAGLTKLPNRALGSYIVRESVRVLIPAAVVSIVFWPWGSLALIVLAAAALIGVWKYKSAGWNIAGDQLVLCCRAVTKTTIYMKKARIQSLEMTQSWFQKRKNLASLSAAVKSGEMGRKAVVRYADAVQIEKMYEWFLPEEERA</sequence>
<dbReference type="InterPro" id="IPR005182">
    <property type="entry name" value="YdbS-like_PH"/>
</dbReference>
<evidence type="ECO:0000313" key="4">
    <source>
        <dbReference type="Proteomes" id="UP000255326"/>
    </source>
</evidence>
<name>A0A370G7U8_9BACI</name>
<feature type="transmembrane region" description="Helical" evidence="1">
    <location>
        <begin position="222"/>
        <end position="247"/>
    </location>
</feature>
<gene>
    <name evidence="3" type="ORF">DFR59_11429</name>
</gene>
<dbReference type="RefSeq" id="WP_114746642.1">
    <property type="nucleotide sequence ID" value="NZ_QQAY01000014.1"/>
</dbReference>
<dbReference type="PANTHER" id="PTHR34473:SF2">
    <property type="entry name" value="UPF0699 TRANSMEMBRANE PROTEIN YDBT"/>
    <property type="match status" value="1"/>
</dbReference>
<feature type="transmembrane region" description="Helical" evidence="1">
    <location>
        <begin position="45"/>
        <end position="63"/>
    </location>
</feature>
<comment type="caution">
    <text evidence="3">The sequence shown here is derived from an EMBL/GenBank/DDBJ whole genome shotgun (WGS) entry which is preliminary data.</text>
</comment>
<keyword evidence="1" id="KW-0812">Transmembrane</keyword>
<feature type="transmembrane region" description="Helical" evidence="1">
    <location>
        <begin position="178"/>
        <end position="202"/>
    </location>
</feature>
<evidence type="ECO:0000313" key="3">
    <source>
        <dbReference type="EMBL" id="RDI39872.1"/>
    </source>
</evidence>
<evidence type="ECO:0000256" key="1">
    <source>
        <dbReference type="SAM" id="Phobius"/>
    </source>
</evidence>
<feature type="domain" description="YdbS-like PH" evidence="2">
    <location>
        <begin position="249"/>
        <end position="327"/>
    </location>
</feature>
<dbReference type="AlphaFoldDB" id="A0A370G7U8"/>
<proteinExistence type="predicted"/>
<keyword evidence="1" id="KW-0472">Membrane</keyword>
<dbReference type="PIRSF" id="PIRSF026631">
    <property type="entry name" value="UCP026631"/>
    <property type="match status" value="1"/>
</dbReference>
<dbReference type="Proteomes" id="UP000255326">
    <property type="component" value="Unassembled WGS sequence"/>
</dbReference>
<feature type="transmembrane region" description="Helical" evidence="1">
    <location>
        <begin position="12"/>
        <end position="33"/>
    </location>
</feature>
<feature type="domain" description="YdbS-like PH" evidence="2">
    <location>
        <begin position="65"/>
        <end position="146"/>
    </location>
</feature>
<evidence type="ECO:0000259" key="2">
    <source>
        <dbReference type="Pfam" id="PF03703"/>
    </source>
</evidence>
<feature type="domain" description="YdbS-like PH" evidence="2">
    <location>
        <begin position="396"/>
        <end position="475"/>
    </location>
</feature>
<dbReference type="EMBL" id="QQAY01000014">
    <property type="protein sequence ID" value="RDI39872.1"/>
    <property type="molecule type" value="Genomic_DNA"/>
</dbReference>
<reference evidence="3 4" key="1">
    <citation type="submission" date="2018-07" db="EMBL/GenBank/DDBJ databases">
        <title>Genomic Encyclopedia of Type Strains, Phase IV (KMG-IV): sequencing the most valuable type-strain genomes for metagenomic binning, comparative biology and taxonomic classification.</title>
        <authorList>
            <person name="Goeker M."/>
        </authorList>
    </citation>
    <scope>NUCLEOTIDE SEQUENCE [LARGE SCALE GENOMIC DNA]</scope>
    <source>
        <strain evidence="3 4">DSM 25281</strain>
    </source>
</reference>
<dbReference type="PANTHER" id="PTHR34473">
    <property type="entry name" value="UPF0699 TRANSMEMBRANE PROTEIN YDBS"/>
    <property type="match status" value="1"/>
</dbReference>
<dbReference type="Pfam" id="PF03703">
    <property type="entry name" value="bPH_2"/>
    <property type="match status" value="3"/>
</dbReference>
<keyword evidence="4" id="KW-1185">Reference proteome</keyword>
<dbReference type="InterPro" id="IPR014529">
    <property type="entry name" value="UCP026631"/>
</dbReference>
<feature type="transmembrane region" description="Helical" evidence="1">
    <location>
        <begin position="363"/>
        <end position="393"/>
    </location>
</feature>
<protein>
    <submittedName>
        <fullName evidence="3">Putative membrane protein</fullName>
    </submittedName>
</protein>
<organism evidence="3 4">
    <name type="scientific">Falsibacillus pallidus</name>
    <dbReference type="NCBI Taxonomy" id="493781"/>
    <lineage>
        <taxon>Bacteria</taxon>
        <taxon>Bacillati</taxon>
        <taxon>Bacillota</taxon>
        <taxon>Bacilli</taxon>
        <taxon>Bacillales</taxon>
        <taxon>Bacillaceae</taxon>
        <taxon>Falsibacillus</taxon>
    </lineage>
</organism>
<keyword evidence="1" id="KW-1133">Transmembrane helix</keyword>
<accession>A0A370G7U8</accession>